<dbReference type="Gene3D" id="3.40.630.30">
    <property type="match status" value="1"/>
</dbReference>
<accession>A0A4R3YIP4</accession>
<name>A0A4R3YIP4_9GAMM</name>
<evidence type="ECO:0000313" key="3">
    <source>
        <dbReference type="Proteomes" id="UP000295719"/>
    </source>
</evidence>
<dbReference type="Proteomes" id="UP000295719">
    <property type="component" value="Unassembled WGS sequence"/>
</dbReference>
<dbReference type="GO" id="GO:0005840">
    <property type="term" value="C:ribosome"/>
    <property type="evidence" value="ECO:0007669"/>
    <property type="project" value="UniProtKB-KW"/>
</dbReference>
<keyword evidence="2" id="KW-0689">Ribosomal protein</keyword>
<dbReference type="EMBL" id="SMCR01000014">
    <property type="protein sequence ID" value="TCV91912.1"/>
    <property type="molecule type" value="Genomic_DNA"/>
</dbReference>
<feature type="domain" description="N-acetyltransferase" evidence="1">
    <location>
        <begin position="31"/>
        <end position="171"/>
    </location>
</feature>
<dbReference type="GO" id="GO:0016747">
    <property type="term" value="F:acyltransferase activity, transferring groups other than amino-acyl groups"/>
    <property type="evidence" value="ECO:0007669"/>
    <property type="project" value="InterPro"/>
</dbReference>
<dbReference type="PROSITE" id="PS51186">
    <property type="entry name" value="GNAT"/>
    <property type="match status" value="1"/>
</dbReference>
<keyword evidence="2" id="KW-0687">Ribonucleoprotein</keyword>
<dbReference type="InterPro" id="IPR000182">
    <property type="entry name" value="GNAT_dom"/>
</dbReference>
<evidence type="ECO:0000313" key="2">
    <source>
        <dbReference type="EMBL" id="TCV91912.1"/>
    </source>
</evidence>
<comment type="caution">
    <text evidence="2">The sequence shown here is derived from an EMBL/GenBank/DDBJ whole genome shotgun (WGS) entry which is preliminary data.</text>
</comment>
<reference evidence="2 3" key="1">
    <citation type="submission" date="2019-03" db="EMBL/GenBank/DDBJ databases">
        <title>Genomic Encyclopedia of Type Strains, Phase IV (KMG-IV): sequencing the most valuable type-strain genomes for metagenomic binning, comparative biology and taxonomic classification.</title>
        <authorList>
            <person name="Goeker M."/>
        </authorList>
    </citation>
    <scope>NUCLEOTIDE SEQUENCE [LARGE SCALE GENOMIC DNA]</scope>
    <source>
        <strain evidence="2 3">DSM 19580</strain>
    </source>
</reference>
<protein>
    <submittedName>
        <fullName evidence="2">Ribosomal protein S18 acetylase RimI-like enzyme</fullName>
    </submittedName>
</protein>
<keyword evidence="3" id="KW-1185">Reference proteome</keyword>
<organism evidence="2 3">
    <name type="scientific">Biostraticola tofi</name>
    <dbReference type="NCBI Taxonomy" id="466109"/>
    <lineage>
        <taxon>Bacteria</taxon>
        <taxon>Pseudomonadati</taxon>
        <taxon>Pseudomonadota</taxon>
        <taxon>Gammaproteobacteria</taxon>
        <taxon>Enterobacterales</taxon>
        <taxon>Bruguierivoracaceae</taxon>
        <taxon>Biostraticola</taxon>
    </lineage>
</organism>
<dbReference type="InterPro" id="IPR016181">
    <property type="entry name" value="Acyl_CoA_acyltransferase"/>
</dbReference>
<dbReference type="SUPFAM" id="SSF55729">
    <property type="entry name" value="Acyl-CoA N-acyltransferases (Nat)"/>
    <property type="match status" value="1"/>
</dbReference>
<proteinExistence type="predicted"/>
<gene>
    <name evidence="2" type="ORF">EDC52_11417</name>
</gene>
<evidence type="ECO:0000259" key="1">
    <source>
        <dbReference type="PROSITE" id="PS51186"/>
    </source>
</evidence>
<dbReference type="Pfam" id="PF00583">
    <property type="entry name" value="Acetyltransf_1"/>
    <property type="match status" value="1"/>
</dbReference>
<sequence length="171" mass="19737">MISKEIIYDIITVERYLPHTTVGFAMNKAVITVREFREADRPFLRTLYLAARKAGWQWLDSQHWQLEDFDHSVLGEKVLVAEYQEHIAGFASLLVADSFLHNLFIDPASQNQGVASALLEACYPLCRKKMLLKCLTRNLHALAFYQRRDWLVISSGLSEKGDYFLMQAPDR</sequence>
<dbReference type="CDD" id="cd04301">
    <property type="entry name" value="NAT_SF"/>
    <property type="match status" value="1"/>
</dbReference>
<dbReference type="AlphaFoldDB" id="A0A4R3YIP4"/>